<evidence type="ECO:0000313" key="21">
    <source>
        <dbReference type="EMBL" id="QOY35913.1"/>
    </source>
</evidence>
<dbReference type="EMBL" id="CP063356">
    <property type="protein sequence ID" value="QOY35913.1"/>
    <property type="molecule type" value="Genomic_DNA"/>
</dbReference>
<feature type="binding site" evidence="19">
    <location>
        <position position="88"/>
    </location>
    <ligand>
        <name>GTP</name>
        <dbReference type="ChEBI" id="CHEBI:37565"/>
    </ligand>
</feature>
<dbReference type="PIRSF" id="PIRSF006135">
    <property type="entry name" value="CobU"/>
    <property type="match status" value="1"/>
</dbReference>
<feature type="active site" description="GMP-histidine intermediate" evidence="18">
    <location>
        <position position="52"/>
    </location>
</feature>
<keyword evidence="10" id="KW-0169">Cobalamin biosynthesis</keyword>
<dbReference type="InterPro" id="IPR027417">
    <property type="entry name" value="P-loop_NTPase"/>
</dbReference>
<evidence type="ECO:0000256" key="2">
    <source>
        <dbReference type="ARBA" id="ARBA00000711"/>
    </source>
</evidence>
<dbReference type="AlphaFoldDB" id="A0A1S2M424"/>
<comment type="catalytic activity">
    <reaction evidence="1">
        <text>adenosylcob(III)inamide + ATP = adenosylcob(III)inamide phosphate + ADP + H(+)</text>
        <dbReference type="Rhea" id="RHEA:15769"/>
        <dbReference type="ChEBI" id="CHEBI:2480"/>
        <dbReference type="ChEBI" id="CHEBI:15378"/>
        <dbReference type="ChEBI" id="CHEBI:30616"/>
        <dbReference type="ChEBI" id="CHEBI:58502"/>
        <dbReference type="ChEBI" id="CHEBI:456216"/>
        <dbReference type="EC" id="2.7.1.156"/>
    </reaction>
</comment>
<dbReference type="GO" id="GO:0009236">
    <property type="term" value="P:cobalamin biosynthetic process"/>
    <property type="evidence" value="ECO:0007669"/>
    <property type="project" value="UniProtKB-UniPathway"/>
</dbReference>
<keyword evidence="11 21" id="KW-0808">Transferase</keyword>
<reference evidence="21 22" key="2">
    <citation type="journal article" date="2017" name="Genome Announc.">
        <title>Draft Genome Sequences of Four Alkaliphilic Bacteria Belonging to the Anaerobacillus Genus.</title>
        <authorList>
            <person name="Bassil N.M."/>
            <person name="Lloyd J.R."/>
        </authorList>
    </citation>
    <scope>NUCLEOTIDE SEQUENCE [LARGE SCALE GENOMIC DNA]</scope>
    <source>
        <strain evidence="21 22">NB2006</strain>
    </source>
</reference>
<evidence type="ECO:0000256" key="3">
    <source>
        <dbReference type="ARBA" id="ARBA00001522"/>
    </source>
</evidence>
<evidence type="ECO:0000256" key="14">
    <source>
        <dbReference type="ARBA" id="ARBA00022840"/>
    </source>
</evidence>
<dbReference type="EMBL" id="LQXD01000079">
    <property type="protein sequence ID" value="OIJ19366.1"/>
    <property type="molecule type" value="Genomic_DNA"/>
</dbReference>
<reference evidence="21" key="4">
    <citation type="submission" date="2020-10" db="EMBL/GenBank/DDBJ databases">
        <authorList>
            <person name="Bassil N.M."/>
            <person name="Lloyd J.R."/>
        </authorList>
    </citation>
    <scope>NUCLEOTIDE SEQUENCE</scope>
    <source>
        <strain evidence="21">NB2006</strain>
    </source>
</reference>
<keyword evidence="13 21" id="KW-0418">Kinase</keyword>
<evidence type="ECO:0000256" key="7">
    <source>
        <dbReference type="ARBA" id="ARBA00007490"/>
    </source>
</evidence>
<dbReference type="Pfam" id="PF02283">
    <property type="entry name" value="CobU"/>
    <property type="match status" value="1"/>
</dbReference>
<dbReference type="SUPFAM" id="SSF52540">
    <property type="entry name" value="P-loop containing nucleoside triphosphate hydrolases"/>
    <property type="match status" value="1"/>
</dbReference>
<keyword evidence="21" id="KW-0548">Nucleotidyltransferase</keyword>
<evidence type="ECO:0000256" key="16">
    <source>
        <dbReference type="ARBA" id="ARBA00029570"/>
    </source>
</evidence>
<evidence type="ECO:0000256" key="1">
    <source>
        <dbReference type="ARBA" id="ARBA00000312"/>
    </source>
</evidence>
<evidence type="ECO:0000256" key="12">
    <source>
        <dbReference type="ARBA" id="ARBA00022741"/>
    </source>
</evidence>
<name>A0A1S2M424_9BACI</name>
<sequence length="198" mass="22879">MLVFITGGVRSGKSAFAERLASSFLTSDRNKLIYVATSKIYDSEMKMRIEKHQEDRGRSGLEWETWEQSTQLEHILPNFREHHVVLVDCLTTLVANELFFEIDMWNDPEYRQKIFKRISSFLTEVKKNNVTILLVSNELLNGGTSYDAATLSYMKLIGLLHQKIVEIANAVYLVEAGIPLRLKGRDENERNYASRYKL</sequence>
<dbReference type="OrthoDB" id="9799422at2"/>
<feature type="binding site" evidence="19">
    <location>
        <begin position="7"/>
        <end position="14"/>
    </location>
    <ligand>
        <name>GTP</name>
        <dbReference type="ChEBI" id="CHEBI:37565"/>
    </ligand>
</feature>
<dbReference type="CDD" id="cd00544">
    <property type="entry name" value="CobU"/>
    <property type="match status" value="1"/>
</dbReference>
<dbReference type="InterPro" id="IPR003203">
    <property type="entry name" value="CobU/CobP"/>
</dbReference>
<organism evidence="20 22">
    <name type="scientific">Anaerobacillus isosaccharinicus</name>
    <dbReference type="NCBI Taxonomy" id="1532552"/>
    <lineage>
        <taxon>Bacteria</taxon>
        <taxon>Bacillati</taxon>
        <taxon>Bacillota</taxon>
        <taxon>Bacilli</taxon>
        <taxon>Bacillales</taxon>
        <taxon>Bacillaceae</taxon>
        <taxon>Anaerobacillus</taxon>
    </lineage>
</organism>
<reference evidence="21 22" key="3">
    <citation type="journal article" date="2019" name="Int. J. Syst. Evol. Microbiol.">
        <title>Anaerobacillus isosaccharinicus sp. nov., an alkaliphilic bacterium which degrades isosaccharinic acid.</title>
        <authorList>
            <person name="Bassil N.M."/>
            <person name="Lloyd J.R."/>
        </authorList>
    </citation>
    <scope>NUCLEOTIDE SEQUENCE [LARGE SCALE GENOMIC DNA]</scope>
    <source>
        <strain evidence="21 22">NB2006</strain>
    </source>
</reference>
<keyword evidence="22" id="KW-1185">Reference proteome</keyword>
<dbReference type="GO" id="GO:0008820">
    <property type="term" value="F:cobinamide phosphate guanylyltransferase activity"/>
    <property type="evidence" value="ECO:0007669"/>
    <property type="project" value="UniProtKB-EC"/>
</dbReference>
<dbReference type="EC" id="2.7.7.62" evidence="9"/>
<gene>
    <name evidence="21" type="ORF">AWH56_025225</name>
    <name evidence="20" type="ORF">AWH56_09340</name>
</gene>
<comment type="pathway">
    <text evidence="6">Cofactor biosynthesis; adenosylcobalamin biosynthesis; adenosylcobalamin from cob(II)yrinate a,c-diamide: step 5/7.</text>
</comment>
<evidence type="ECO:0000256" key="13">
    <source>
        <dbReference type="ARBA" id="ARBA00022777"/>
    </source>
</evidence>
<evidence type="ECO:0000256" key="17">
    <source>
        <dbReference type="ARBA" id="ARBA00030571"/>
    </source>
</evidence>
<dbReference type="RefSeq" id="WP_071316887.1">
    <property type="nucleotide sequence ID" value="NZ_CP063356.2"/>
</dbReference>
<feature type="binding site" evidence="19">
    <location>
        <position position="67"/>
    </location>
    <ligand>
        <name>GTP</name>
        <dbReference type="ChEBI" id="CHEBI:37565"/>
    </ligand>
</feature>
<dbReference type="KEGG" id="aia:AWH56_025225"/>
<evidence type="ECO:0000256" key="8">
    <source>
        <dbReference type="ARBA" id="ARBA00012016"/>
    </source>
</evidence>
<keyword evidence="12 19" id="KW-0547">Nucleotide-binding</keyword>
<evidence type="ECO:0000313" key="20">
    <source>
        <dbReference type="EMBL" id="OIJ19366.1"/>
    </source>
</evidence>
<dbReference type="Gene3D" id="3.40.50.300">
    <property type="entry name" value="P-loop containing nucleotide triphosphate hydrolases"/>
    <property type="match status" value="1"/>
</dbReference>
<evidence type="ECO:0000256" key="6">
    <source>
        <dbReference type="ARBA" id="ARBA00005159"/>
    </source>
</evidence>
<evidence type="ECO:0000256" key="5">
    <source>
        <dbReference type="ARBA" id="ARBA00004692"/>
    </source>
</evidence>
<evidence type="ECO:0000256" key="11">
    <source>
        <dbReference type="ARBA" id="ARBA00022679"/>
    </source>
</evidence>
<accession>A0A1S2M424</accession>
<dbReference type="PANTHER" id="PTHR34848">
    <property type="match status" value="1"/>
</dbReference>
<keyword evidence="14" id="KW-0067">ATP-binding</keyword>
<dbReference type="EC" id="2.7.1.156" evidence="8"/>
<dbReference type="GO" id="GO:0005525">
    <property type="term" value="F:GTP binding"/>
    <property type="evidence" value="ECO:0007669"/>
    <property type="project" value="UniProtKB-KW"/>
</dbReference>
<keyword evidence="15 19" id="KW-0342">GTP-binding</keyword>
<comment type="catalytic activity">
    <reaction evidence="3">
        <text>adenosylcob(III)inamide + GTP = adenosylcob(III)inamide phosphate + GDP + H(+)</text>
        <dbReference type="Rhea" id="RHEA:15765"/>
        <dbReference type="ChEBI" id="CHEBI:2480"/>
        <dbReference type="ChEBI" id="CHEBI:15378"/>
        <dbReference type="ChEBI" id="CHEBI:37565"/>
        <dbReference type="ChEBI" id="CHEBI:58189"/>
        <dbReference type="ChEBI" id="CHEBI:58502"/>
        <dbReference type="EC" id="2.7.1.156"/>
    </reaction>
</comment>
<comment type="similarity">
    <text evidence="7">Belongs to the CobU/CobP family.</text>
</comment>
<comment type="catalytic activity">
    <reaction evidence="2">
        <text>adenosylcob(III)inamide phosphate + GTP + H(+) = adenosylcob(III)inamide-GDP + diphosphate</text>
        <dbReference type="Rhea" id="RHEA:22712"/>
        <dbReference type="ChEBI" id="CHEBI:15378"/>
        <dbReference type="ChEBI" id="CHEBI:33019"/>
        <dbReference type="ChEBI" id="CHEBI:37565"/>
        <dbReference type="ChEBI" id="CHEBI:58502"/>
        <dbReference type="ChEBI" id="CHEBI:60487"/>
        <dbReference type="EC" id="2.7.7.62"/>
    </reaction>
</comment>
<reference evidence="20 22" key="1">
    <citation type="submission" date="2016-10" db="EMBL/GenBank/DDBJ databases">
        <title>Draft genome sequences of four alkaliphilic bacteria belonging to the Anaerobacillus genus.</title>
        <authorList>
            <person name="Bassil N.M."/>
            <person name="Lloyd J.R."/>
        </authorList>
    </citation>
    <scope>NUCLEOTIDE SEQUENCE [LARGE SCALE GENOMIC DNA]</scope>
    <source>
        <strain evidence="20 22">NB2006</strain>
    </source>
</reference>
<evidence type="ECO:0000256" key="10">
    <source>
        <dbReference type="ARBA" id="ARBA00022573"/>
    </source>
</evidence>
<dbReference type="GO" id="GO:0005524">
    <property type="term" value="F:ATP binding"/>
    <property type="evidence" value="ECO:0007669"/>
    <property type="project" value="UniProtKB-KW"/>
</dbReference>
<evidence type="ECO:0000256" key="19">
    <source>
        <dbReference type="PIRSR" id="PIRSR006135-2"/>
    </source>
</evidence>
<evidence type="ECO:0000256" key="4">
    <source>
        <dbReference type="ARBA" id="ARBA00003889"/>
    </source>
</evidence>
<evidence type="ECO:0000256" key="15">
    <source>
        <dbReference type="ARBA" id="ARBA00023134"/>
    </source>
</evidence>
<dbReference type="UniPathway" id="UPA00148">
    <property type="reaction ID" value="UER00236"/>
</dbReference>
<protein>
    <recommendedName>
        <fullName evidence="16">Adenosylcobinamide kinase</fullName>
        <ecNumber evidence="8">2.7.1.156</ecNumber>
        <ecNumber evidence="9">2.7.7.62</ecNumber>
    </recommendedName>
    <alternativeName>
        <fullName evidence="17">Adenosylcobinamide-phosphate guanylyltransferase</fullName>
    </alternativeName>
</protein>
<proteinExistence type="inferred from homology"/>
<comment type="function">
    <text evidence="4">Catalyzes ATP-dependent phosphorylation of adenosylcobinamide and addition of GMP to adenosylcobinamide phosphate.</text>
</comment>
<dbReference type="Proteomes" id="UP000180175">
    <property type="component" value="Chromosome"/>
</dbReference>
<comment type="pathway">
    <text evidence="5">Cofactor biosynthesis; adenosylcobalamin biosynthesis; adenosylcobalamin from cob(II)yrinate a,c-diamide: step 6/7.</text>
</comment>
<dbReference type="GO" id="GO:0043752">
    <property type="term" value="F:adenosylcobinamide kinase activity"/>
    <property type="evidence" value="ECO:0007669"/>
    <property type="project" value="UniProtKB-EC"/>
</dbReference>
<evidence type="ECO:0000256" key="18">
    <source>
        <dbReference type="PIRSR" id="PIRSR006135-1"/>
    </source>
</evidence>
<evidence type="ECO:0000313" key="22">
    <source>
        <dbReference type="Proteomes" id="UP000180175"/>
    </source>
</evidence>
<feature type="binding site" evidence="19">
    <location>
        <begin position="36"/>
        <end position="38"/>
    </location>
    <ligand>
        <name>GTP</name>
        <dbReference type="ChEBI" id="CHEBI:37565"/>
    </ligand>
</feature>
<evidence type="ECO:0000256" key="9">
    <source>
        <dbReference type="ARBA" id="ARBA00012523"/>
    </source>
</evidence>
<dbReference type="PANTHER" id="PTHR34848:SF1">
    <property type="entry name" value="BIFUNCTIONAL ADENOSYLCOBALAMIN BIOSYNTHESIS PROTEIN COBU"/>
    <property type="match status" value="1"/>
</dbReference>